<dbReference type="Pfam" id="PF06808">
    <property type="entry name" value="DctM"/>
    <property type="match status" value="1"/>
</dbReference>
<evidence type="ECO:0000259" key="10">
    <source>
        <dbReference type="Pfam" id="PF04290"/>
    </source>
</evidence>
<evidence type="ECO:0000256" key="3">
    <source>
        <dbReference type="ARBA" id="ARBA00022475"/>
    </source>
</evidence>
<evidence type="ECO:0000259" key="11">
    <source>
        <dbReference type="Pfam" id="PF06808"/>
    </source>
</evidence>
<dbReference type="NCBIfam" id="TIGR00786">
    <property type="entry name" value="dctM"/>
    <property type="match status" value="1"/>
</dbReference>
<keyword evidence="7 9" id="KW-0472">Membrane</keyword>
<feature type="transmembrane region" description="Helical" evidence="9">
    <location>
        <begin position="174"/>
        <end position="191"/>
    </location>
</feature>
<evidence type="ECO:0000313" key="12">
    <source>
        <dbReference type="EMBL" id="MBH5397806.1"/>
    </source>
</evidence>
<evidence type="ECO:0000256" key="5">
    <source>
        <dbReference type="ARBA" id="ARBA00022692"/>
    </source>
</evidence>
<comment type="function">
    <text evidence="8">Part of the tripartite ATP-independent periplasmic (TRAP) transport system.</text>
</comment>
<comment type="caution">
    <text evidence="12">The sequence shown here is derived from an EMBL/GenBank/DDBJ whole genome shotgun (WGS) entry which is preliminary data.</text>
</comment>
<evidence type="ECO:0000313" key="13">
    <source>
        <dbReference type="Proteomes" id="UP000807370"/>
    </source>
</evidence>
<feature type="transmembrane region" description="Helical" evidence="9">
    <location>
        <begin position="413"/>
        <end position="431"/>
    </location>
</feature>
<dbReference type="EMBL" id="JACCHP010000004">
    <property type="protein sequence ID" value="MBH5397806.1"/>
    <property type="molecule type" value="Genomic_DNA"/>
</dbReference>
<keyword evidence="3" id="KW-1003">Cell membrane</keyword>
<organism evidence="12 13">
    <name type="scientific">Bradyrhizobium agreste</name>
    <dbReference type="NCBI Taxonomy" id="2751811"/>
    <lineage>
        <taxon>Bacteria</taxon>
        <taxon>Pseudomonadati</taxon>
        <taxon>Pseudomonadota</taxon>
        <taxon>Alphaproteobacteria</taxon>
        <taxon>Hyphomicrobiales</taxon>
        <taxon>Nitrobacteraceae</taxon>
        <taxon>Bradyrhizobium</taxon>
    </lineage>
</organism>
<feature type="transmembrane region" description="Helical" evidence="9">
    <location>
        <begin position="65"/>
        <end position="82"/>
    </location>
</feature>
<name>A0ABS0PKR1_9BRAD</name>
<feature type="transmembrane region" description="Helical" evidence="9">
    <location>
        <begin position="516"/>
        <end position="544"/>
    </location>
</feature>
<keyword evidence="13" id="KW-1185">Reference proteome</keyword>
<evidence type="ECO:0000256" key="1">
    <source>
        <dbReference type="ARBA" id="ARBA00004429"/>
    </source>
</evidence>
<feature type="transmembrane region" description="Helical" evidence="9">
    <location>
        <begin position="597"/>
        <end position="617"/>
    </location>
</feature>
<keyword evidence="6 9" id="KW-1133">Transmembrane helix</keyword>
<feature type="transmembrane region" description="Helical" evidence="9">
    <location>
        <begin position="437"/>
        <end position="457"/>
    </location>
</feature>
<feature type="transmembrane region" description="Helical" evidence="9">
    <location>
        <begin position="32"/>
        <end position="53"/>
    </location>
</feature>
<dbReference type="Pfam" id="PF04290">
    <property type="entry name" value="DctQ"/>
    <property type="match status" value="1"/>
</dbReference>
<feature type="transmembrane region" description="Helical" evidence="9">
    <location>
        <begin position="337"/>
        <end position="360"/>
    </location>
</feature>
<evidence type="ECO:0000256" key="9">
    <source>
        <dbReference type="SAM" id="Phobius"/>
    </source>
</evidence>
<evidence type="ECO:0000256" key="8">
    <source>
        <dbReference type="RuleBase" id="RU369079"/>
    </source>
</evidence>
<feature type="transmembrane region" description="Helical" evidence="9">
    <location>
        <begin position="366"/>
        <end position="392"/>
    </location>
</feature>
<gene>
    <name evidence="12" type="ORF">HZZ13_08370</name>
</gene>
<feature type="transmembrane region" description="Helical" evidence="9">
    <location>
        <begin position="145"/>
        <end position="162"/>
    </location>
</feature>
<feature type="transmembrane region" description="Helical" evidence="9">
    <location>
        <begin position="203"/>
        <end position="233"/>
    </location>
</feature>
<feature type="transmembrane region" description="Helical" evidence="9">
    <location>
        <begin position="469"/>
        <end position="496"/>
    </location>
</feature>
<dbReference type="PANTHER" id="PTHR33362">
    <property type="entry name" value="SIALIC ACID TRAP TRANSPORTER PERMEASE PROTEIN SIAT-RELATED"/>
    <property type="match status" value="1"/>
</dbReference>
<dbReference type="InterPro" id="IPR010656">
    <property type="entry name" value="DctM"/>
</dbReference>
<feature type="transmembrane region" description="Helical" evidence="9">
    <location>
        <begin position="282"/>
        <end position="305"/>
    </location>
</feature>
<sequence length="622" mass="65359">MSPAAEHTVMDVGVQSAPVPRLLGPLVTVTEFLAGLVVAVEIGLLSVGVVARYVFHNPIVWTDELAQILFVWLSMLGTAIALHRGQHMRMTALVDRFPGAARANCELLALLVCVALMLLVFVPSFDYAHEESFVITPALEISGSIRASALPIGFGLMIVFALARLSSMASFRRVATAACFIAFAMASAWYLRGLFHALGNLNLIIFFVGLVGVAVFLGVPIAFAFAIAALGYLGLSTNAPLLTIAGRLDEGMSHLILLAVPLFVFLGMLMETTGMAKAMVDFLAALLGHVRGGLSYVLIGAMYLVSGISGSKTADMAAVAPSLFPEMRKRGQRGGELVALLAATGAQTETIPPSLVLITIGSVTTVSIAALFTGGLLPAVAVGASLAVLVWWRNRKANVSDARTPSRKEVLKSFLFATPALALPFIIRAAVVEGVATATEVSTIGIAYSILVGLLIYRRCDWSKLPKMLVDTAALSGAILFIIGAATTVAWCLTQSGFSRDLAKMMSSLPGGAPTFMIVSIVMFVILGSVLEGIPALVLFAPLMFPIAKSVGIHEVHYAMVVILAMGIGLFLPPFGVGYYAACAIGRVDPAEGIRPLLGYVGALLVGLTIVAGIPWLSTGFL</sequence>
<evidence type="ECO:0000256" key="4">
    <source>
        <dbReference type="ARBA" id="ARBA00022519"/>
    </source>
</evidence>
<feature type="domain" description="Tripartite ATP-independent periplasmic transporters DctQ component" evidence="10">
    <location>
        <begin position="43"/>
        <end position="167"/>
    </location>
</feature>
<dbReference type="Proteomes" id="UP000807370">
    <property type="component" value="Unassembled WGS sequence"/>
</dbReference>
<evidence type="ECO:0000256" key="2">
    <source>
        <dbReference type="ARBA" id="ARBA00022448"/>
    </source>
</evidence>
<feature type="transmembrane region" description="Helical" evidence="9">
    <location>
        <begin position="556"/>
        <end position="577"/>
    </location>
</feature>
<reference evidence="12 13" key="1">
    <citation type="submission" date="2020-07" db="EMBL/GenBank/DDBJ databases">
        <title>Bradyrhizobium diversity isolated from nodules of indigenous legumes of Western Australia.</title>
        <authorList>
            <person name="Klepa M.S."/>
        </authorList>
    </citation>
    <scope>NUCLEOTIDE SEQUENCE [LARGE SCALE GENOMIC DNA]</scope>
    <source>
        <strain evidence="12 13">CNPSo 4010</strain>
    </source>
</reference>
<proteinExistence type="predicted"/>
<dbReference type="InterPro" id="IPR004681">
    <property type="entry name" value="TRAP_DctM"/>
</dbReference>
<keyword evidence="2 8" id="KW-0813">Transport</keyword>
<comment type="subcellular location">
    <subcellularLocation>
        <location evidence="1 8">Cell inner membrane</location>
        <topology evidence="1 8">Multi-pass membrane protein</topology>
    </subcellularLocation>
</comment>
<evidence type="ECO:0000256" key="6">
    <source>
        <dbReference type="ARBA" id="ARBA00022989"/>
    </source>
</evidence>
<dbReference type="PANTHER" id="PTHR33362:SF2">
    <property type="entry name" value="TRAP TRANSPORTER LARGE PERMEASE PROTEIN"/>
    <property type="match status" value="1"/>
</dbReference>
<keyword evidence="5 9" id="KW-0812">Transmembrane</keyword>
<protein>
    <submittedName>
        <fullName evidence="12">TRAP transporter large permease subunit</fullName>
    </submittedName>
</protein>
<dbReference type="InterPro" id="IPR055348">
    <property type="entry name" value="DctQ"/>
</dbReference>
<feature type="domain" description="TRAP C4-dicarboxylate transport system permease DctM subunit" evidence="11">
    <location>
        <begin position="210"/>
        <end position="617"/>
    </location>
</feature>
<keyword evidence="4 8" id="KW-0997">Cell inner membrane</keyword>
<accession>A0ABS0PKR1</accession>
<feature type="transmembrane region" description="Helical" evidence="9">
    <location>
        <begin position="103"/>
        <end position="125"/>
    </location>
</feature>
<evidence type="ECO:0000256" key="7">
    <source>
        <dbReference type="ARBA" id="ARBA00023136"/>
    </source>
</evidence>
<feature type="transmembrane region" description="Helical" evidence="9">
    <location>
        <begin position="254"/>
        <end position="270"/>
    </location>
</feature>